<dbReference type="InterPro" id="IPR043134">
    <property type="entry name" value="GTP-CH-I_N"/>
</dbReference>
<dbReference type="CDD" id="cd00642">
    <property type="entry name" value="GTP_cyclohydro1"/>
    <property type="match status" value="1"/>
</dbReference>
<dbReference type="HAMAP" id="MF_00223">
    <property type="entry name" value="FolE"/>
    <property type="match status" value="1"/>
</dbReference>
<dbReference type="GO" id="GO:0006729">
    <property type="term" value="P:tetrahydrobiopterin biosynthetic process"/>
    <property type="evidence" value="ECO:0007669"/>
    <property type="project" value="TreeGrafter"/>
</dbReference>
<dbReference type="Gene3D" id="3.30.1130.10">
    <property type="match status" value="1"/>
</dbReference>
<dbReference type="InterPro" id="IPR018234">
    <property type="entry name" value="GTP_CycHdrlase_I_CS"/>
</dbReference>
<dbReference type="NCBIfam" id="NF006825">
    <property type="entry name" value="PRK09347.1-2"/>
    <property type="match status" value="1"/>
</dbReference>
<comment type="similarity">
    <text evidence="5">Belongs to the GTP cyclohydrolase I family.</text>
</comment>
<dbReference type="FunFam" id="1.10.286.10:FF:000001">
    <property type="entry name" value="GTP cyclohydrolase 1"/>
    <property type="match status" value="1"/>
</dbReference>
<evidence type="ECO:0000256" key="4">
    <source>
        <dbReference type="ARBA" id="ARBA00022801"/>
    </source>
</evidence>
<dbReference type="PANTHER" id="PTHR11109:SF7">
    <property type="entry name" value="GTP CYCLOHYDROLASE 1"/>
    <property type="match status" value="1"/>
</dbReference>
<dbReference type="Gene3D" id="1.10.286.10">
    <property type="match status" value="1"/>
</dbReference>
<dbReference type="PROSITE" id="PS00859">
    <property type="entry name" value="GTP_CYCLOHYDROL_1_1"/>
    <property type="match status" value="1"/>
</dbReference>
<dbReference type="UniPathway" id="UPA00848">
    <property type="reaction ID" value="UER00151"/>
</dbReference>
<feature type="domain" description="GTP cyclohydrolase I" evidence="6">
    <location>
        <begin position="35"/>
        <end position="212"/>
    </location>
</feature>
<comment type="catalytic activity">
    <reaction evidence="1 5">
        <text>GTP + H2O = 7,8-dihydroneopterin 3'-triphosphate + formate + H(+)</text>
        <dbReference type="Rhea" id="RHEA:17473"/>
        <dbReference type="ChEBI" id="CHEBI:15377"/>
        <dbReference type="ChEBI" id="CHEBI:15378"/>
        <dbReference type="ChEBI" id="CHEBI:15740"/>
        <dbReference type="ChEBI" id="CHEBI:37565"/>
        <dbReference type="ChEBI" id="CHEBI:58462"/>
        <dbReference type="EC" id="3.5.4.16"/>
    </reaction>
</comment>
<dbReference type="EMBL" id="QFFZ01000034">
    <property type="protein sequence ID" value="TEB09987.1"/>
    <property type="molecule type" value="Genomic_DNA"/>
</dbReference>
<dbReference type="GO" id="GO:0003934">
    <property type="term" value="F:GTP cyclohydrolase I activity"/>
    <property type="evidence" value="ECO:0007669"/>
    <property type="project" value="UniProtKB-UniRule"/>
</dbReference>
<keyword evidence="5" id="KW-0479">Metal-binding</keyword>
<comment type="caution">
    <text evidence="7">The sequence shown here is derived from an EMBL/GenBank/DDBJ whole genome shotgun (WGS) entry which is preliminary data.</text>
</comment>
<keyword evidence="3 5" id="KW-0554">One-carbon metabolism</keyword>
<dbReference type="InterPro" id="IPR043133">
    <property type="entry name" value="GTP-CH-I_C/QueF"/>
</dbReference>
<dbReference type="InterPro" id="IPR001474">
    <property type="entry name" value="GTP_CycHdrlase_I"/>
</dbReference>
<evidence type="ECO:0000256" key="1">
    <source>
        <dbReference type="ARBA" id="ARBA00001052"/>
    </source>
</evidence>
<evidence type="ECO:0000256" key="3">
    <source>
        <dbReference type="ARBA" id="ARBA00022563"/>
    </source>
</evidence>
<dbReference type="FunFam" id="3.30.1130.10:FF:000001">
    <property type="entry name" value="GTP cyclohydrolase 1"/>
    <property type="match status" value="1"/>
</dbReference>
<dbReference type="Pfam" id="PF01227">
    <property type="entry name" value="GTP_cyclohydroI"/>
    <property type="match status" value="1"/>
</dbReference>
<accession>A0A4Y7RNU6</accession>
<evidence type="ECO:0000256" key="5">
    <source>
        <dbReference type="HAMAP-Rule" id="MF_00223"/>
    </source>
</evidence>
<evidence type="ECO:0000313" key="8">
    <source>
        <dbReference type="Proteomes" id="UP000297597"/>
    </source>
</evidence>
<keyword evidence="5" id="KW-0547">Nucleotide-binding</keyword>
<dbReference type="PANTHER" id="PTHR11109">
    <property type="entry name" value="GTP CYCLOHYDROLASE I"/>
    <property type="match status" value="1"/>
</dbReference>
<sequence>MQLADIQVKECPQVDHRIRHSAKGEIERVFDDAKIEHAVRMILEAIGEDPDREGLQETPARVARMYREIFYGLAEDPELHLAKTFSEDHDEMVIVKDIPLYSVCEHHLLPFYGKAHVAYIPRKGNVTGLSKLARVVDGFARRPQLQERLTSQIADSIMKRLKAHGVLVVIEAEHMCMTFRGVKKPGSKTVTSAVRGVLHKHQATRAEAFALIKD</sequence>
<dbReference type="NCBIfam" id="TIGR00063">
    <property type="entry name" value="folE"/>
    <property type="match status" value="1"/>
</dbReference>
<keyword evidence="5" id="KW-0862">Zinc</keyword>
<evidence type="ECO:0000256" key="2">
    <source>
        <dbReference type="ARBA" id="ARBA00005080"/>
    </source>
</evidence>
<dbReference type="GO" id="GO:0006730">
    <property type="term" value="P:one-carbon metabolic process"/>
    <property type="evidence" value="ECO:0007669"/>
    <property type="project" value="UniProtKB-UniRule"/>
</dbReference>
<dbReference type="AlphaFoldDB" id="A0A4Y7RNU6"/>
<dbReference type="GO" id="GO:0005737">
    <property type="term" value="C:cytoplasm"/>
    <property type="evidence" value="ECO:0007669"/>
    <property type="project" value="TreeGrafter"/>
</dbReference>
<dbReference type="GO" id="GO:0005525">
    <property type="term" value="F:GTP binding"/>
    <property type="evidence" value="ECO:0007669"/>
    <property type="project" value="UniProtKB-KW"/>
</dbReference>
<comment type="subunit">
    <text evidence="5">Homopolymer.</text>
</comment>
<proteinExistence type="inferred from homology"/>
<feature type="binding site" evidence="5">
    <location>
        <position position="176"/>
    </location>
    <ligand>
        <name>Zn(2+)</name>
        <dbReference type="ChEBI" id="CHEBI:29105"/>
    </ligand>
</feature>
<evidence type="ECO:0000313" key="7">
    <source>
        <dbReference type="EMBL" id="TEB09987.1"/>
    </source>
</evidence>
<dbReference type="SUPFAM" id="SSF55620">
    <property type="entry name" value="Tetrahydrobiopterin biosynthesis enzymes-like"/>
    <property type="match status" value="1"/>
</dbReference>
<reference evidence="7 8" key="1">
    <citation type="journal article" date="2018" name="Environ. Microbiol.">
        <title>Novel energy conservation strategies and behaviour of Pelotomaculum schinkii driving syntrophic propionate catabolism.</title>
        <authorList>
            <person name="Hidalgo-Ahumada C.A.P."/>
            <person name="Nobu M.K."/>
            <person name="Narihiro T."/>
            <person name="Tamaki H."/>
            <person name="Liu W.T."/>
            <person name="Kamagata Y."/>
            <person name="Stams A.J.M."/>
            <person name="Imachi H."/>
            <person name="Sousa D.Z."/>
        </authorList>
    </citation>
    <scope>NUCLEOTIDE SEQUENCE [LARGE SCALE GENOMIC DNA]</scope>
    <source>
        <strain evidence="7 8">MGP</strain>
    </source>
</reference>
<feature type="binding site" evidence="5">
    <location>
        <position position="107"/>
    </location>
    <ligand>
        <name>Zn(2+)</name>
        <dbReference type="ChEBI" id="CHEBI:29105"/>
    </ligand>
</feature>
<protein>
    <recommendedName>
        <fullName evidence="5">GTP cyclohydrolase 1</fullName>
        <ecNumber evidence="5">3.5.4.16</ecNumber>
    </recommendedName>
    <alternativeName>
        <fullName evidence="5">GTP cyclohydrolase I</fullName>
        <shortName evidence="5">GTP-CH-I</shortName>
    </alternativeName>
</protein>
<keyword evidence="8" id="KW-1185">Reference proteome</keyword>
<organism evidence="7 8">
    <name type="scientific">Pelotomaculum propionicicum</name>
    <dbReference type="NCBI Taxonomy" id="258475"/>
    <lineage>
        <taxon>Bacteria</taxon>
        <taxon>Bacillati</taxon>
        <taxon>Bacillota</taxon>
        <taxon>Clostridia</taxon>
        <taxon>Eubacteriales</taxon>
        <taxon>Desulfotomaculaceae</taxon>
        <taxon>Pelotomaculum</taxon>
    </lineage>
</organism>
<dbReference type="GO" id="GO:0008270">
    <property type="term" value="F:zinc ion binding"/>
    <property type="evidence" value="ECO:0007669"/>
    <property type="project" value="UniProtKB-UniRule"/>
</dbReference>
<dbReference type="PROSITE" id="PS00860">
    <property type="entry name" value="GTP_CYCLOHYDROL_1_2"/>
    <property type="match status" value="1"/>
</dbReference>
<keyword evidence="4 5" id="KW-0378">Hydrolase</keyword>
<evidence type="ECO:0000259" key="6">
    <source>
        <dbReference type="Pfam" id="PF01227"/>
    </source>
</evidence>
<dbReference type="EC" id="3.5.4.16" evidence="5"/>
<dbReference type="InterPro" id="IPR020602">
    <property type="entry name" value="GTP_CycHdrlase_I_dom"/>
</dbReference>
<dbReference type="GO" id="GO:0046654">
    <property type="term" value="P:tetrahydrofolate biosynthetic process"/>
    <property type="evidence" value="ECO:0007669"/>
    <property type="project" value="UniProtKB-UniRule"/>
</dbReference>
<comment type="pathway">
    <text evidence="2 5">Cofactor biosynthesis; 7,8-dihydroneopterin triphosphate biosynthesis; 7,8-dihydroneopterin triphosphate from GTP: step 1/1.</text>
</comment>
<dbReference type="NCBIfam" id="NF006826">
    <property type="entry name" value="PRK09347.1-3"/>
    <property type="match status" value="1"/>
</dbReference>
<gene>
    <name evidence="5 7" type="primary">folE</name>
    <name evidence="7" type="ORF">Pmgp_02681</name>
</gene>
<keyword evidence="5" id="KW-0342">GTP-binding</keyword>
<dbReference type="Proteomes" id="UP000297597">
    <property type="component" value="Unassembled WGS sequence"/>
</dbReference>
<feature type="binding site" evidence="5">
    <location>
        <position position="104"/>
    </location>
    <ligand>
        <name>Zn(2+)</name>
        <dbReference type="ChEBI" id="CHEBI:29105"/>
    </ligand>
</feature>
<name>A0A4Y7RNU6_9FIRM</name>